<keyword evidence="1" id="KW-1133">Transmembrane helix</keyword>
<keyword evidence="3" id="KW-1185">Reference proteome</keyword>
<sequence length="78" mass="8059">MVTAAVATAIVLVILFNVGGQFYPVGEGVPPIELWVAGVCLNLIAAFRIVHVAVFGRWPLPTPAAPAAAEAAEDALAY</sequence>
<gene>
    <name evidence="2" type="ORF">F6B40_09490</name>
</gene>
<dbReference type="RefSeq" id="WP_150893408.1">
    <property type="nucleotide sequence ID" value="NZ_VYUY01000010.1"/>
</dbReference>
<evidence type="ECO:0000313" key="3">
    <source>
        <dbReference type="Proteomes" id="UP000326838"/>
    </source>
</evidence>
<evidence type="ECO:0000313" key="2">
    <source>
        <dbReference type="EMBL" id="KAA9133626.1"/>
    </source>
</evidence>
<organism evidence="2 3">
    <name type="scientific">Microbacterium caowuchunii</name>
    <dbReference type="NCBI Taxonomy" id="2614638"/>
    <lineage>
        <taxon>Bacteria</taxon>
        <taxon>Bacillati</taxon>
        <taxon>Actinomycetota</taxon>
        <taxon>Actinomycetes</taxon>
        <taxon>Micrococcales</taxon>
        <taxon>Microbacteriaceae</taxon>
        <taxon>Microbacterium</taxon>
    </lineage>
</organism>
<proteinExistence type="predicted"/>
<comment type="caution">
    <text evidence="2">The sequence shown here is derived from an EMBL/GenBank/DDBJ whole genome shotgun (WGS) entry which is preliminary data.</text>
</comment>
<reference evidence="3" key="1">
    <citation type="submission" date="2019-09" db="EMBL/GenBank/DDBJ databases">
        <title>Mumia zhuanghuii sp. nov. isolated from the intestinal contents of plateau pika (Ochotona curzoniae) in the Qinghai-Tibet plateau of China.</title>
        <authorList>
            <person name="Tian Z."/>
        </authorList>
    </citation>
    <scope>NUCLEOTIDE SEQUENCE [LARGE SCALE GENOMIC DNA]</scope>
    <source>
        <strain evidence="3">L-033</strain>
    </source>
</reference>
<protein>
    <submittedName>
        <fullName evidence="2">Uncharacterized protein</fullName>
    </submittedName>
</protein>
<accession>A0A5N0TIB9</accession>
<feature type="transmembrane region" description="Helical" evidence="1">
    <location>
        <begin position="36"/>
        <end position="55"/>
    </location>
</feature>
<keyword evidence="1" id="KW-0472">Membrane</keyword>
<dbReference type="AlphaFoldDB" id="A0A5N0TIB9"/>
<dbReference type="EMBL" id="VYUY01000010">
    <property type="protein sequence ID" value="KAA9133626.1"/>
    <property type="molecule type" value="Genomic_DNA"/>
</dbReference>
<keyword evidence="1" id="KW-0812">Transmembrane</keyword>
<dbReference type="Proteomes" id="UP000326838">
    <property type="component" value="Unassembled WGS sequence"/>
</dbReference>
<evidence type="ECO:0000256" key="1">
    <source>
        <dbReference type="SAM" id="Phobius"/>
    </source>
</evidence>
<name>A0A5N0TIB9_9MICO</name>